<feature type="transmembrane region" description="Helical" evidence="1">
    <location>
        <begin position="34"/>
        <end position="53"/>
    </location>
</feature>
<dbReference type="InterPro" id="IPR050570">
    <property type="entry name" value="Cell_wall_metabolism_enzyme"/>
</dbReference>
<name>A0A285R106_9SPHN</name>
<evidence type="ECO:0000259" key="2">
    <source>
        <dbReference type="Pfam" id="PF01551"/>
    </source>
</evidence>
<dbReference type="CDD" id="cd12797">
    <property type="entry name" value="M23_peptidase"/>
    <property type="match status" value="1"/>
</dbReference>
<dbReference type="PANTHER" id="PTHR21666:SF268">
    <property type="entry name" value="PEPTIDASE M23 DOMAIN-CONTAINING PROTEIN"/>
    <property type="match status" value="1"/>
</dbReference>
<evidence type="ECO:0000313" key="4">
    <source>
        <dbReference type="Proteomes" id="UP000219494"/>
    </source>
</evidence>
<protein>
    <submittedName>
        <fullName evidence="3">Peptidase family M23</fullName>
    </submittedName>
</protein>
<dbReference type="Pfam" id="PF01551">
    <property type="entry name" value="Peptidase_M23"/>
    <property type="match status" value="1"/>
</dbReference>
<dbReference type="InterPro" id="IPR016047">
    <property type="entry name" value="M23ase_b-sheet_dom"/>
</dbReference>
<keyword evidence="4" id="KW-1185">Reference proteome</keyword>
<reference evidence="3 4" key="1">
    <citation type="submission" date="2017-07" db="EMBL/GenBank/DDBJ databases">
        <authorList>
            <person name="Sun Z.S."/>
            <person name="Albrecht U."/>
            <person name="Echele G."/>
            <person name="Lee C.C."/>
        </authorList>
    </citation>
    <scope>NUCLEOTIDE SEQUENCE [LARGE SCALE GENOMIC DNA]</scope>
    <source>
        <strain evidence="3 4">CGMCC 1.12672</strain>
    </source>
</reference>
<dbReference type="Proteomes" id="UP000219494">
    <property type="component" value="Unassembled WGS sequence"/>
</dbReference>
<dbReference type="Gene3D" id="2.70.70.10">
    <property type="entry name" value="Glucose Permease (Domain IIA)"/>
    <property type="match status" value="1"/>
</dbReference>
<feature type="domain" description="M23ase beta-sheet core" evidence="2">
    <location>
        <begin position="108"/>
        <end position="215"/>
    </location>
</feature>
<accession>A0A285R106</accession>
<sequence>MSWATSLGRFRRVRPSAATRAGVGRPRGRRRRNLLLYLLAFVIMLLVAAGSLVRFTGPQQPSVVADVIARAKAPRAAPPSGLTIPVAGVRADALADSWGQAREGGARAHQGIDIMAPRGVPVVAASAGTVERLFTSGAGGTTVYVRSPDRRWTYYYAHLAAYAPGLAEGAAVRAGQQLGYVGDTGNAGPGNYHLHFGMSRMRLGDGWWEGEAVNPFPLLVGGARRS</sequence>
<proteinExistence type="predicted"/>
<evidence type="ECO:0000313" key="3">
    <source>
        <dbReference type="EMBL" id="SOB87790.1"/>
    </source>
</evidence>
<evidence type="ECO:0000256" key="1">
    <source>
        <dbReference type="SAM" id="Phobius"/>
    </source>
</evidence>
<dbReference type="EMBL" id="OBMI01000003">
    <property type="protein sequence ID" value="SOB87790.1"/>
    <property type="molecule type" value="Genomic_DNA"/>
</dbReference>
<dbReference type="AlphaFoldDB" id="A0A285R106"/>
<dbReference type="RefSeq" id="WP_245858536.1">
    <property type="nucleotide sequence ID" value="NZ_OBMI01000003.1"/>
</dbReference>
<dbReference type="InterPro" id="IPR011055">
    <property type="entry name" value="Dup_hybrid_motif"/>
</dbReference>
<organism evidence="3 4">
    <name type="scientific">Sphingomonas guangdongensis</name>
    <dbReference type="NCBI Taxonomy" id="1141890"/>
    <lineage>
        <taxon>Bacteria</taxon>
        <taxon>Pseudomonadati</taxon>
        <taxon>Pseudomonadota</taxon>
        <taxon>Alphaproteobacteria</taxon>
        <taxon>Sphingomonadales</taxon>
        <taxon>Sphingomonadaceae</taxon>
        <taxon>Sphingomonas</taxon>
    </lineage>
</organism>
<gene>
    <name evidence="3" type="ORF">SAMN06297144_2927</name>
</gene>
<keyword evidence="1" id="KW-0812">Transmembrane</keyword>
<dbReference type="PANTHER" id="PTHR21666">
    <property type="entry name" value="PEPTIDASE-RELATED"/>
    <property type="match status" value="1"/>
</dbReference>
<keyword evidence="1" id="KW-1133">Transmembrane helix</keyword>
<dbReference type="GO" id="GO:0004222">
    <property type="term" value="F:metalloendopeptidase activity"/>
    <property type="evidence" value="ECO:0007669"/>
    <property type="project" value="TreeGrafter"/>
</dbReference>
<keyword evidence="1" id="KW-0472">Membrane</keyword>
<dbReference type="SUPFAM" id="SSF51261">
    <property type="entry name" value="Duplicated hybrid motif"/>
    <property type="match status" value="1"/>
</dbReference>